<protein>
    <submittedName>
        <fullName evidence="2">Uncharacterized protein</fullName>
    </submittedName>
</protein>
<dbReference type="AlphaFoldDB" id="A0A060QLV1"/>
<proteinExistence type="predicted"/>
<reference evidence="2 3" key="1">
    <citation type="journal article" date="2014" name="Genome Biol. Evol.">
        <title>Acetic acid bacteria genomes reveal functional traits for adaptation to life in insect guts.</title>
        <authorList>
            <person name="Chouaia B."/>
            <person name="Gaiarsa S."/>
            <person name="Crotti E."/>
            <person name="Comandatore F."/>
            <person name="Degli Esposti M."/>
            <person name="Ricci I."/>
            <person name="Alma A."/>
            <person name="Favia G."/>
            <person name="Bandi C."/>
            <person name="Daffonchio D."/>
        </authorList>
    </citation>
    <scope>NUCLEOTIDE SEQUENCE [LARGE SCALE GENOMIC DNA]</scope>
    <source>
        <strain evidence="2 3">SF2.1</strain>
    </source>
</reference>
<evidence type="ECO:0000256" key="1">
    <source>
        <dbReference type="SAM" id="MobiDB-lite"/>
    </source>
</evidence>
<organism evidence="2 3">
    <name type="scientific">Asaia bogorensis</name>
    <dbReference type="NCBI Taxonomy" id="91915"/>
    <lineage>
        <taxon>Bacteria</taxon>
        <taxon>Pseudomonadati</taxon>
        <taxon>Pseudomonadota</taxon>
        <taxon>Alphaproteobacteria</taxon>
        <taxon>Acetobacterales</taxon>
        <taxon>Acetobacteraceae</taxon>
        <taxon>Asaia</taxon>
    </lineage>
</organism>
<name>A0A060QLV1_9PROT</name>
<feature type="region of interest" description="Disordered" evidence="1">
    <location>
        <begin position="1"/>
        <end position="20"/>
    </location>
</feature>
<reference evidence="2 3" key="2">
    <citation type="journal article" date="2014" name="PLoS ONE">
        <title>Evolution of mitochondria reconstructed from the energy metabolism of living bacteria.</title>
        <authorList>
            <person name="Degli Esposti M."/>
            <person name="Chouaia B."/>
            <person name="Comandatore F."/>
            <person name="Crotti E."/>
            <person name="Sassera D."/>
            <person name="Lievens P.M."/>
            <person name="Daffonchio D."/>
            <person name="Bandi C."/>
        </authorList>
    </citation>
    <scope>NUCLEOTIDE SEQUENCE [LARGE SCALE GENOMIC DNA]</scope>
    <source>
        <strain evidence="2 3">SF2.1</strain>
    </source>
</reference>
<evidence type="ECO:0000313" key="3">
    <source>
        <dbReference type="Proteomes" id="UP000027583"/>
    </source>
</evidence>
<gene>
    <name evidence="2" type="ORF">ASAP_3041</name>
</gene>
<comment type="caution">
    <text evidence="2">The sequence shown here is derived from an EMBL/GenBank/DDBJ whole genome shotgun (WGS) entry which is preliminary data.</text>
</comment>
<sequence>MQAPLALDTPPPARKRSSADPATCFRPVSNILISLNDEKQNGTACSGFANCFA</sequence>
<evidence type="ECO:0000313" key="2">
    <source>
        <dbReference type="EMBL" id="CDG41086.1"/>
    </source>
</evidence>
<dbReference type="Proteomes" id="UP000027583">
    <property type="component" value="Unassembled WGS sequence"/>
</dbReference>
<accession>A0A060QLV1</accession>
<dbReference type="EMBL" id="CBLX010000027">
    <property type="protein sequence ID" value="CDG41086.1"/>
    <property type="molecule type" value="Genomic_DNA"/>
</dbReference>